<dbReference type="EMBL" id="LFVU01000027">
    <property type="protein sequence ID" value="KMT21451.1"/>
    <property type="molecule type" value="Genomic_DNA"/>
</dbReference>
<evidence type="ECO:0000256" key="2">
    <source>
        <dbReference type="ARBA" id="ARBA00012261"/>
    </source>
</evidence>
<feature type="domain" description="Formyl transferase N-terminal" evidence="6">
    <location>
        <begin position="1"/>
        <end position="180"/>
    </location>
</feature>
<comment type="function">
    <text evidence="5">Attaches a formyl group to the free amino group of methionyl-tRNA(fMet). The formyl group appears to play a dual role in the initiator identity of N-formylmethionyl-tRNA by promoting its recognition by IF2 and preventing the misappropriation of this tRNA by the elongation apparatus.</text>
</comment>
<comment type="catalytic activity">
    <reaction evidence="5">
        <text>L-methionyl-tRNA(fMet) + (6R)-10-formyltetrahydrofolate = N-formyl-L-methionyl-tRNA(fMet) + (6S)-5,6,7,8-tetrahydrofolate + H(+)</text>
        <dbReference type="Rhea" id="RHEA:24380"/>
        <dbReference type="Rhea" id="RHEA-COMP:9952"/>
        <dbReference type="Rhea" id="RHEA-COMP:9953"/>
        <dbReference type="ChEBI" id="CHEBI:15378"/>
        <dbReference type="ChEBI" id="CHEBI:57453"/>
        <dbReference type="ChEBI" id="CHEBI:78530"/>
        <dbReference type="ChEBI" id="CHEBI:78844"/>
        <dbReference type="ChEBI" id="CHEBI:195366"/>
        <dbReference type="EC" id="2.1.2.9"/>
    </reaction>
</comment>
<protein>
    <recommendedName>
        <fullName evidence="2 5">Methionyl-tRNA formyltransferase</fullName>
        <ecNumber evidence="2 5">2.1.2.9</ecNumber>
    </recommendedName>
</protein>
<name>A0A0J8G101_CLOCY</name>
<feature type="domain" description="Formyl transferase C-terminal" evidence="7">
    <location>
        <begin position="204"/>
        <end position="300"/>
    </location>
</feature>
<dbReference type="PANTHER" id="PTHR11138:SF5">
    <property type="entry name" value="METHIONYL-TRNA FORMYLTRANSFERASE, MITOCHONDRIAL"/>
    <property type="match status" value="1"/>
</dbReference>
<dbReference type="SUPFAM" id="SSF50486">
    <property type="entry name" value="FMT C-terminal domain-like"/>
    <property type="match status" value="1"/>
</dbReference>
<feature type="binding site" evidence="5">
    <location>
        <begin position="109"/>
        <end position="112"/>
    </location>
    <ligand>
        <name>(6S)-5,6,7,8-tetrahydrofolate</name>
        <dbReference type="ChEBI" id="CHEBI:57453"/>
    </ligand>
</feature>
<comment type="caution">
    <text evidence="8">The sequence shown here is derived from an EMBL/GenBank/DDBJ whole genome shotgun (WGS) entry which is preliminary data.</text>
</comment>
<dbReference type="PANTHER" id="PTHR11138">
    <property type="entry name" value="METHIONYL-TRNA FORMYLTRANSFERASE"/>
    <property type="match status" value="1"/>
</dbReference>
<dbReference type="InterPro" id="IPR044135">
    <property type="entry name" value="Met-tRNA-FMT_C"/>
</dbReference>
<dbReference type="STRING" id="1121307.CLCY_2c02110"/>
<keyword evidence="3 5" id="KW-0808">Transferase</keyword>
<dbReference type="FunFam" id="3.40.50.12230:FF:000001">
    <property type="entry name" value="Methionyl-tRNA formyltransferase"/>
    <property type="match status" value="1"/>
</dbReference>
<dbReference type="Pfam" id="PF02911">
    <property type="entry name" value="Formyl_trans_C"/>
    <property type="match status" value="1"/>
</dbReference>
<dbReference type="SUPFAM" id="SSF53328">
    <property type="entry name" value="Formyltransferase"/>
    <property type="match status" value="1"/>
</dbReference>
<dbReference type="PROSITE" id="PS00373">
    <property type="entry name" value="GART"/>
    <property type="match status" value="1"/>
</dbReference>
<dbReference type="CDD" id="cd08704">
    <property type="entry name" value="Met_tRNA_FMT_C"/>
    <property type="match status" value="1"/>
</dbReference>
<evidence type="ECO:0000313" key="9">
    <source>
        <dbReference type="Proteomes" id="UP000036756"/>
    </source>
</evidence>
<dbReference type="Pfam" id="PF00551">
    <property type="entry name" value="Formyl_trans_N"/>
    <property type="match status" value="1"/>
</dbReference>
<dbReference type="InterPro" id="IPR041711">
    <property type="entry name" value="Met-tRNA-FMT_N"/>
</dbReference>
<comment type="similarity">
    <text evidence="1 5">Belongs to the Fmt family.</text>
</comment>
<dbReference type="GO" id="GO:0005829">
    <property type="term" value="C:cytosol"/>
    <property type="evidence" value="ECO:0007669"/>
    <property type="project" value="TreeGrafter"/>
</dbReference>
<keyword evidence="9" id="KW-1185">Reference proteome</keyword>
<proteinExistence type="inferred from homology"/>
<dbReference type="InterPro" id="IPR001555">
    <property type="entry name" value="GART_AS"/>
</dbReference>
<dbReference type="InterPro" id="IPR005794">
    <property type="entry name" value="Fmt"/>
</dbReference>
<dbReference type="EC" id="2.1.2.9" evidence="2 5"/>
<dbReference type="Proteomes" id="UP000036756">
    <property type="component" value="Unassembled WGS sequence"/>
</dbReference>
<evidence type="ECO:0000313" key="8">
    <source>
        <dbReference type="EMBL" id="KMT21451.1"/>
    </source>
</evidence>
<accession>A0A0J8G101</accession>
<dbReference type="Gene3D" id="3.40.50.12230">
    <property type="match status" value="1"/>
</dbReference>
<dbReference type="AlphaFoldDB" id="A0A0J8G101"/>
<dbReference type="OrthoDB" id="9802815at2"/>
<gene>
    <name evidence="5 8" type="primary">fmt</name>
    <name evidence="8" type="ORF">CLCY_2c02110</name>
</gene>
<dbReference type="InterPro" id="IPR005793">
    <property type="entry name" value="Formyl_trans_C"/>
</dbReference>
<evidence type="ECO:0000256" key="1">
    <source>
        <dbReference type="ARBA" id="ARBA00010699"/>
    </source>
</evidence>
<dbReference type="InterPro" id="IPR002376">
    <property type="entry name" value="Formyl_transf_N"/>
</dbReference>
<sequence length="309" mass="33979">MKVVFMGTPDFAAYSLESIVNLHDVLCVVTQPDKPKGRGQKMQFTPVKEVAVKHNIEVLQPNKIKEEKEVIEYIKSLNPDVIVVVAYGQILSSEILNIPKYGCINVHASLLPSLRGAAPINWTIINGDSVTGVTIMQMDEGLDTGDMLLKSEITIGDSETAGELHDRLMNLGGNLLVEALDKIQDGNIKGEKQDNSISSYAHMMKKDLGHVNWNDDAKRIYNLIRGVIPWPGAYTYYNDLVIKIWSASYVSDDFNGDIGEIIKVDKEGILVKAKSGAILIKELQKIGGKRLDVASFLNGNTLASGEILK</sequence>
<reference evidence="8 9" key="1">
    <citation type="submission" date="2015-06" db="EMBL/GenBank/DDBJ databases">
        <title>Draft genome sequence of the purine-degrading Clostridium cylindrosporum HC-1 (DSM 605).</title>
        <authorList>
            <person name="Poehlein A."/>
            <person name="Schiel-Bengelsdorf B."/>
            <person name="Bengelsdorf F."/>
            <person name="Daniel R."/>
            <person name="Duerre P."/>
        </authorList>
    </citation>
    <scope>NUCLEOTIDE SEQUENCE [LARGE SCALE GENOMIC DNA]</scope>
    <source>
        <strain evidence="8 9">DSM 605</strain>
    </source>
</reference>
<dbReference type="HAMAP" id="MF_00182">
    <property type="entry name" value="Formyl_trans"/>
    <property type="match status" value="1"/>
</dbReference>
<evidence type="ECO:0000259" key="7">
    <source>
        <dbReference type="Pfam" id="PF02911"/>
    </source>
</evidence>
<evidence type="ECO:0000259" key="6">
    <source>
        <dbReference type="Pfam" id="PF00551"/>
    </source>
</evidence>
<evidence type="ECO:0000256" key="5">
    <source>
        <dbReference type="HAMAP-Rule" id="MF_00182"/>
    </source>
</evidence>
<dbReference type="CDD" id="cd08646">
    <property type="entry name" value="FMT_core_Met-tRNA-FMT_N"/>
    <property type="match status" value="1"/>
</dbReference>
<dbReference type="PATRIC" id="fig|1121307.3.peg.1068"/>
<dbReference type="GO" id="GO:0004479">
    <property type="term" value="F:methionyl-tRNA formyltransferase activity"/>
    <property type="evidence" value="ECO:0007669"/>
    <property type="project" value="UniProtKB-UniRule"/>
</dbReference>
<dbReference type="InterPro" id="IPR036477">
    <property type="entry name" value="Formyl_transf_N_sf"/>
</dbReference>
<evidence type="ECO:0000256" key="4">
    <source>
        <dbReference type="ARBA" id="ARBA00022917"/>
    </source>
</evidence>
<dbReference type="NCBIfam" id="TIGR00460">
    <property type="entry name" value="fmt"/>
    <property type="match status" value="1"/>
</dbReference>
<dbReference type="RefSeq" id="WP_048570887.1">
    <property type="nucleotide sequence ID" value="NZ_LFVU01000027.1"/>
</dbReference>
<organism evidence="8 9">
    <name type="scientific">Clostridium cylindrosporum DSM 605</name>
    <dbReference type="NCBI Taxonomy" id="1121307"/>
    <lineage>
        <taxon>Bacteria</taxon>
        <taxon>Bacillati</taxon>
        <taxon>Bacillota</taxon>
        <taxon>Clostridia</taxon>
        <taxon>Eubacteriales</taxon>
        <taxon>Clostridiaceae</taxon>
        <taxon>Clostridium</taxon>
    </lineage>
</organism>
<evidence type="ECO:0000256" key="3">
    <source>
        <dbReference type="ARBA" id="ARBA00022679"/>
    </source>
</evidence>
<dbReference type="InterPro" id="IPR011034">
    <property type="entry name" value="Formyl_transferase-like_C_sf"/>
</dbReference>
<keyword evidence="4 5" id="KW-0648">Protein biosynthesis</keyword>